<dbReference type="PANTHER" id="PTHR12395">
    <property type="entry name" value="DOM-3 RELATED"/>
    <property type="match status" value="1"/>
</dbReference>
<keyword evidence="4" id="KW-1185">Reference proteome</keyword>
<keyword evidence="2" id="KW-0540">Nuclease</keyword>
<dbReference type="GeneID" id="105422563"/>
<evidence type="ECO:0000256" key="2">
    <source>
        <dbReference type="RuleBase" id="RU367113"/>
    </source>
</evidence>
<proteinExistence type="inferred from homology"/>
<keyword evidence="2" id="KW-0539">Nucleus</keyword>
<comment type="similarity">
    <text evidence="1 2">Belongs to the DXO/Dom3Z family.</text>
</comment>
<dbReference type="GO" id="GO:0005634">
    <property type="term" value="C:nucleus"/>
    <property type="evidence" value="ECO:0007669"/>
    <property type="project" value="UniProtKB-SubCell"/>
</dbReference>
<dbReference type="Proteomes" id="UP000504615">
    <property type="component" value="Unplaced"/>
</dbReference>
<comment type="subcellular location">
    <subcellularLocation>
        <location evidence="2">Nucleus</location>
    </subcellularLocation>
</comment>
<dbReference type="InterPro" id="IPR039039">
    <property type="entry name" value="RAI1-like_fam"/>
</dbReference>
<protein>
    <recommendedName>
        <fullName evidence="2">Decapping nuclease</fullName>
        <ecNumber evidence="2">3.6.1.-</ecNumber>
    </recommendedName>
</protein>
<dbReference type="GO" id="GO:0005829">
    <property type="term" value="C:cytosol"/>
    <property type="evidence" value="ECO:0007669"/>
    <property type="project" value="TreeGrafter"/>
</dbReference>
<evidence type="ECO:0000259" key="3">
    <source>
        <dbReference type="Pfam" id="PF08652"/>
    </source>
</evidence>
<accession>A0A6I9VU72</accession>
<dbReference type="GO" id="GO:0000956">
    <property type="term" value="P:nuclear-transcribed mRNA catabolic process"/>
    <property type="evidence" value="ECO:0007669"/>
    <property type="project" value="TreeGrafter"/>
</dbReference>
<dbReference type="GO" id="GO:0000166">
    <property type="term" value="F:nucleotide binding"/>
    <property type="evidence" value="ECO:0007669"/>
    <property type="project" value="UniProtKB-KW"/>
</dbReference>
<keyword evidence="2" id="KW-0378">Hydrolase</keyword>
<dbReference type="EC" id="3.6.1.-" evidence="2"/>
<dbReference type="GO" id="GO:0004518">
    <property type="term" value="F:nuclease activity"/>
    <property type="evidence" value="ECO:0007669"/>
    <property type="project" value="UniProtKB-KW"/>
</dbReference>
<dbReference type="GO" id="GO:0034353">
    <property type="term" value="F:mRNA 5'-diphosphatase activity"/>
    <property type="evidence" value="ECO:0007669"/>
    <property type="project" value="TreeGrafter"/>
</dbReference>
<dbReference type="OrthoDB" id="5853397at2759"/>
<keyword evidence="2" id="KW-0479">Metal-binding</keyword>
<feature type="domain" description="RAI1-like" evidence="3">
    <location>
        <begin position="29"/>
        <end position="145"/>
    </location>
</feature>
<keyword evidence="2" id="KW-0547">Nucleotide-binding</keyword>
<evidence type="ECO:0000313" key="5">
    <source>
        <dbReference type="RefSeq" id="XP_011630285.1"/>
    </source>
</evidence>
<comment type="function">
    <text evidence="2">Decapping enzyme for NAD-capped RNAs: specifically hydrolyzes the nicotinamide adenine dinucleotide (NAD) cap from a subset of RNAs by removing the entire NAD moiety from the 5'-end of an NAD-capped RNA.</text>
</comment>
<dbReference type="KEGG" id="pbar:105422563"/>
<sequence length="150" mass="17550">MTEKQITSERSEIKQHIAGPSYKSEPLFHNAKNNERNKFYCMFKTKFDNYSLLYGADIHSISSKELITDTLIGKSFELIELKILPMDNLNSDTHEIISSEKILMWWSQNYLMNIDKTICGIKDRNSVVRRIKEYSTHELPHLSKYSATQI</sequence>
<keyword evidence="2" id="KW-0694">RNA-binding</keyword>
<dbReference type="GO" id="GO:0110155">
    <property type="term" value="P:NAD-cap decapping"/>
    <property type="evidence" value="ECO:0007669"/>
    <property type="project" value="TreeGrafter"/>
</dbReference>
<evidence type="ECO:0000256" key="1">
    <source>
        <dbReference type="ARBA" id="ARBA00006562"/>
    </source>
</evidence>
<comment type="cofactor">
    <cofactor evidence="2">
        <name>a divalent metal cation</name>
        <dbReference type="ChEBI" id="CHEBI:60240"/>
    </cofactor>
</comment>
<dbReference type="Pfam" id="PF08652">
    <property type="entry name" value="RAI1"/>
    <property type="match status" value="1"/>
</dbReference>
<reference evidence="5" key="1">
    <citation type="submission" date="2025-08" db="UniProtKB">
        <authorList>
            <consortium name="RefSeq"/>
        </authorList>
    </citation>
    <scope>IDENTIFICATION</scope>
</reference>
<dbReference type="PANTHER" id="PTHR12395:SF9">
    <property type="entry name" value="DECAPPING AND EXORIBONUCLEASE PROTEIN"/>
    <property type="match status" value="1"/>
</dbReference>
<gene>
    <name evidence="5" type="primary">LOC105422563</name>
</gene>
<organism evidence="4 5">
    <name type="scientific">Pogonomyrmex barbatus</name>
    <name type="common">red harvester ant</name>
    <dbReference type="NCBI Taxonomy" id="144034"/>
    <lineage>
        <taxon>Eukaryota</taxon>
        <taxon>Metazoa</taxon>
        <taxon>Ecdysozoa</taxon>
        <taxon>Arthropoda</taxon>
        <taxon>Hexapoda</taxon>
        <taxon>Insecta</taxon>
        <taxon>Pterygota</taxon>
        <taxon>Neoptera</taxon>
        <taxon>Endopterygota</taxon>
        <taxon>Hymenoptera</taxon>
        <taxon>Apocrita</taxon>
        <taxon>Aculeata</taxon>
        <taxon>Formicoidea</taxon>
        <taxon>Formicidae</taxon>
        <taxon>Myrmicinae</taxon>
        <taxon>Pogonomyrmex</taxon>
    </lineage>
</organism>
<name>A0A6I9VU72_9HYME</name>
<dbReference type="RefSeq" id="XP_011630285.1">
    <property type="nucleotide sequence ID" value="XM_011631983.1"/>
</dbReference>
<dbReference type="GO" id="GO:0003723">
    <property type="term" value="F:RNA binding"/>
    <property type="evidence" value="ECO:0007669"/>
    <property type="project" value="UniProtKB-KW"/>
</dbReference>
<dbReference type="GO" id="GO:0046872">
    <property type="term" value="F:metal ion binding"/>
    <property type="evidence" value="ECO:0007669"/>
    <property type="project" value="UniProtKB-KW"/>
</dbReference>
<dbReference type="AlphaFoldDB" id="A0A6I9VU72"/>
<evidence type="ECO:0000313" key="4">
    <source>
        <dbReference type="Proteomes" id="UP000504615"/>
    </source>
</evidence>
<dbReference type="InterPro" id="IPR013961">
    <property type="entry name" value="RAI1"/>
</dbReference>